<evidence type="ECO:0000259" key="11">
    <source>
        <dbReference type="Pfam" id="PF02355"/>
    </source>
</evidence>
<dbReference type="eggNOG" id="COG0341">
    <property type="taxonomic scope" value="Bacteria"/>
</dbReference>
<dbReference type="InterPro" id="IPR022645">
    <property type="entry name" value="SecD/SecF_bac"/>
</dbReference>
<evidence type="ECO:0000256" key="3">
    <source>
        <dbReference type="ARBA" id="ARBA00022475"/>
    </source>
</evidence>
<feature type="transmembrane region" description="Helical" evidence="9">
    <location>
        <begin position="583"/>
        <end position="601"/>
    </location>
</feature>
<dbReference type="Gene3D" id="3.30.1360.200">
    <property type="match status" value="1"/>
</dbReference>
<dbReference type="PANTHER" id="PTHR30081:SF1">
    <property type="entry name" value="PROTEIN TRANSLOCASE SUBUNIT SECD"/>
    <property type="match status" value="1"/>
</dbReference>
<dbReference type="InterPro" id="IPR054384">
    <property type="entry name" value="SecDF_P1_head"/>
</dbReference>
<reference evidence="13 14" key="1">
    <citation type="submission" date="2012-02" db="EMBL/GenBank/DDBJ databases">
        <title>Complete genome sequence of Phycisphaera mikurensis NBRC 102666.</title>
        <authorList>
            <person name="Ankai A."/>
            <person name="Hosoyama A."/>
            <person name="Terui Y."/>
            <person name="Sekine M."/>
            <person name="Fukai R."/>
            <person name="Kato Y."/>
            <person name="Nakamura S."/>
            <person name="Yamada-Narita S."/>
            <person name="Kawakoshi A."/>
            <person name="Fukunaga Y."/>
            <person name="Yamazaki S."/>
            <person name="Fujita N."/>
        </authorList>
    </citation>
    <scope>NUCLEOTIDE SEQUENCE [LARGE SCALE GENOMIC DNA]</scope>
    <source>
        <strain evidence="14">NBRC 102666 / KCTC 22515 / FYK2301M01</strain>
    </source>
</reference>
<accession>I0IGY4</accession>
<name>I0IGY4_PHYMF</name>
<evidence type="ECO:0000313" key="14">
    <source>
        <dbReference type="Proteomes" id="UP000007881"/>
    </source>
</evidence>
<evidence type="ECO:0000259" key="12">
    <source>
        <dbReference type="Pfam" id="PF22599"/>
    </source>
</evidence>
<keyword evidence="8 9" id="KW-0472">Membrane</keyword>
<dbReference type="InterPro" id="IPR005665">
    <property type="entry name" value="SecF_bac"/>
</dbReference>
<dbReference type="InterPro" id="IPR022646">
    <property type="entry name" value="SecD/SecF_CS"/>
</dbReference>
<dbReference type="NCBIfam" id="TIGR00916">
    <property type="entry name" value="2A0604s01"/>
    <property type="match status" value="1"/>
</dbReference>
<dbReference type="Proteomes" id="UP000007881">
    <property type="component" value="Chromosome"/>
</dbReference>
<keyword evidence="5 9" id="KW-0653">Protein transport</keyword>
<keyword evidence="7 9" id="KW-0811">Translocation</keyword>
<evidence type="ECO:0000256" key="9">
    <source>
        <dbReference type="HAMAP-Rule" id="MF_01463"/>
    </source>
</evidence>
<keyword evidence="2 9" id="KW-0813">Transport</keyword>
<feature type="transmembrane region" description="Helical" evidence="9">
    <location>
        <begin position="953"/>
        <end position="970"/>
    </location>
</feature>
<comment type="subcellular location">
    <subcellularLocation>
        <location evidence="9">Cell inner membrane</location>
        <topology evidence="9">Multi-pass membrane protein</topology>
    </subcellularLocation>
    <subcellularLocation>
        <location evidence="1">Cell membrane</location>
        <topology evidence="1">Multi-pass membrane protein</topology>
    </subcellularLocation>
</comment>
<dbReference type="GO" id="GO:0065002">
    <property type="term" value="P:intracellular protein transmembrane transport"/>
    <property type="evidence" value="ECO:0007669"/>
    <property type="project" value="UniProtKB-UniRule"/>
</dbReference>
<gene>
    <name evidence="9 13" type="primary">secD</name>
    <name evidence="10 13" type="synonym">secF</name>
    <name evidence="13" type="ordered locus">PSMK_23630</name>
</gene>
<dbReference type="InterPro" id="IPR005791">
    <property type="entry name" value="SecD"/>
</dbReference>
<feature type="transmembrane region" description="Helical" evidence="9">
    <location>
        <begin position="977"/>
        <end position="1003"/>
    </location>
</feature>
<evidence type="ECO:0000256" key="2">
    <source>
        <dbReference type="ARBA" id="ARBA00022448"/>
    </source>
</evidence>
<dbReference type="Gene3D" id="3.30.70.3400">
    <property type="match status" value="1"/>
</dbReference>
<evidence type="ECO:0000256" key="8">
    <source>
        <dbReference type="ARBA" id="ARBA00023136"/>
    </source>
</evidence>
<dbReference type="Pfam" id="PF02355">
    <property type="entry name" value="SecD_SecF_C"/>
    <property type="match status" value="2"/>
</dbReference>
<comment type="similarity">
    <text evidence="10">Belongs to the SecD/SecF family. SecF subfamily.</text>
</comment>
<dbReference type="InterPro" id="IPR055344">
    <property type="entry name" value="SecD_SecF_C_bact"/>
</dbReference>
<comment type="subunit">
    <text evidence="10">Forms a complex with SecD. Part of the essential Sec protein translocation apparatus which comprises SecA, SecYEG and auxiliary proteins SecDF. Other proteins may also be involved.</text>
</comment>
<dbReference type="InterPro" id="IPR022813">
    <property type="entry name" value="SecD/SecF_arch_bac"/>
</dbReference>
<dbReference type="HAMAP" id="MF_01463_B">
    <property type="entry name" value="SecD_B"/>
    <property type="match status" value="1"/>
</dbReference>
<feature type="domain" description="SecDF P1 head subdomain" evidence="12">
    <location>
        <begin position="362"/>
        <end position="460"/>
    </location>
</feature>
<feature type="transmembrane region" description="Helical" evidence="9">
    <location>
        <begin position="534"/>
        <end position="555"/>
    </location>
</feature>
<dbReference type="SUPFAM" id="SSF82866">
    <property type="entry name" value="Multidrug efflux transporter AcrB transmembrane domain"/>
    <property type="match status" value="2"/>
</dbReference>
<evidence type="ECO:0000256" key="4">
    <source>
        <dbReference type="ARBA" id="ARBA00022692"/>
    </source>
</evidence>
<proteinExistence type="inferred from homology"/>
<evidence type="ECO:0000256" key="1">
    <source>
        <dbReference type="ARBA" id="ARBA00004651"/>
    </source>
</evidence>
<organism evidence="13 14">
    <name type="scientific">Phycisphaera mikurensis (strain NBRC 102666 / KCTC 22515 / FYK2301M01)</name>
    <dbReference type="NCBI Taxonomy" id="1142394"/>
    <lineage>
        <taxon>Bacteria</taxon>
        <taxon>Pseudomonadati</taxon>
        <taxon>Planctomycetota</taxon>
        <taxon>Phycisphaerae</taxon>
        <taxon>Phycisphaerales</taxon>
        <taxon>Phycisphaeraceae</taxon>
        <taxon>Phycisphaera</taxon>
    </lineage>
</organism>
<keyword evidence="3 9" id="KW-1003">Cell membrane</keyword>
<keyword evidence="4 9" id="KW-0812">Transmembrane</keyword>
<dbReference type="KEGG" id="phm:PSMK_23630"/>
<dbReference type="eggNOG" id="COG0342">
    <property type="taxonomic scope" value="Bacteria"/>
</dbReference>
<feature type="transmembrane region" description="Helical" evidence="9">
    <location>
        <begin position="508"/>
        <end position="528"/>
    </location>
</feature>
<dbReference type="AlphaFoldDB" id="I0IGY4"/>
<feature type="domain" description="Protein export membrane protein SecD/SecF C-terminal" evidence="11">
    <location>
        <begin position="464"/>
        <end position="626"/>
    </location>
</feature>
<keyword evidence="14" id="KW-1185">Reference proteome</keyword>
<dbReference type="NCBIfam" id="TIGR00966">
    <property type="entry name" value="transloc_SecF"/>
    <property type="match status" value="1"/>
</dbReference>
<feature type="transmembrane region" description="Helical" evidence="9">
    <location>
        <begin position="607"/>
        <end position="631"/>
    </location>
</feature>
<evidence type="ECO:0000256" key="5">
    <source>
        <dbReference type="ARBA" id="ARBA00022927"/>
    </source>
</evidence>
<dbReference type="GO" id="GO:0043952">
    <property type="term" value="P:protein transport by the Sec complex"/>
    <property type="evidence" value="ECO:0007669"/>
    <property type="project" value="UniProtKB-UniRule"/>
</dbReference>
<evidence type="ECO:0000256" key="10">
    <source>
        <dbReference type="HAMAP-Rule" id="MF_01464"/>
    </source>
</evidence>
<feature type="transmembrane region" description="Helical" evidence="9">
    <location>
        <begin position="483"/>
        <end position="503"/>
    </location>
</feature>
<sequence length="1139" mass="120614">MVLLSALLLWTQGLNPGIDLAGGTTLTYSVQVPPSADSRTAIEDTIAILKDRVDPRGIRNLVWRGEAGNRLTVQMAQAPPVVGERRQALEQAKRDLLEGNLSERDLEAALSRSGAERDEAVAALAAAHPAQAEALEGLSTLAADRDAARAAYEAAESDPDRGQDAVDAAAVRLLDARDAYRAARDALLAETITPAELERTLALPRDAGRGEAESPRAAALRALKAAAPERSEAVDAVAAASDAYDEVKGPLDDPNDLIRLLRGQGVLEFRIAATSGERPADVERYRTLLAESGTRGGRGEPWRWFPLKDPLSFVDSRNDRAAREAIKADPSRTTAILQASRPGYVFAEYDGEPYMLLANSRGLAMTGDDEWALASAGVGQDPNGAPAVVFNLDVAGAGLLRQMTAPNIGRPMAVLLDGRVYTAPNINDALGRGGVQITGSFNNDEAQALAKTLRAGSLAATLSYDPISIKSTGPQLGRDNLEAGIRASVVALLIVAVFMIVYYFFAGLVAVVALAVTMISILGIMAMLDATFTLPGIAGLVLTIGMAVDANVLIFERIREERVRGVEFPVAVREGFSKAFSSILDANVTSLLTCVVLYYTATSEIKGFALVLGIGILSTLFATLFGSRVLFELAVVYLKPQRMTVLPDKVPVLRRLLEPNIDWFALRRFFLPFSAAVIVLGGIVLVSRGAEVLDIEFRSGTEVVVEFAEGKSMELPEARQRLEAYAEDQAASGDDSVDWLKLENASVVNTKDPVTGATTGFTIATLVSDAEAVSEAVKTAFADVLDTTSAISFADAGRSVGEAAGRVEPIDAGQLSEVIDDPTVQVDTRAYTGGVALVLEGLEPAASVADVTDRIMRMRRQPDFAELGFRDFEVIGLDRGGVNADGEPAFSRMVVLASDGLTDYAADRTGFDAADGLAATEWKLVQDALATDSSLASVTKFDSQVSGTMQQQALAAMVLSILVVIAYIALRFGSFRYGLAAIVALVHDVAAAVGLLAICGWLYGQSWAQAFLLDDFKINLAIVAAILTLIGYSLNDTIIIFDRIRENKGRLPEPTPQIVNDSINQTISRTVLTSGTTLLAVGILYLLGGPGVHGFAFAMLIGVFVGTYSSFAIAAPLLLVGGGKAKKPSPAAAGRPATA</sequence>
<dbReference type="GO" id="GO:0006605">
    <property type="term" value="P:protein targeting"/>
    <property type="evidence" value="ECO:0007669"/>
    <property type="project" value="UniProtKB-UniRule"/>
</dbReference>
<dbReference type="PRINTS" id="PR01755">
    <property type="entry name" value="SECFTRNLCASE"/>
</dbReference>
<comment type="subunit">
    <text evidence="9">Forms a complex with SecF. Part of the essential Sec protein translocation apparatus which comprises SecA, SecYEG and auxiliary proteins SecDF. Other proteins may also be involved.</text>
</comment>
<feature type="domain" description="Protein export membrane protein SecD/SecF C-terminal" evidence="11">
    <location>
        <begin position="930"/>
        <end position="1119"/>
    </location>
</feature>
<dbReference type="HAMAP" id="MF_01464_B">
    <property type="entry name" value="SecF_B"/>
    <property type="match status" value="1"/>
</dbReference>
<dbReference type="EMBL" id="AP012338">
    <property type="protein sequence ID" value="BAM04522.1"/>
    <property type="molecule type" value="Genomic_DNA"/>
</dbReference>
<evidence type="ECO:0000256" key="6">
    <source>
        <dbReference type="ARBA" id="ARBA00022989"/>
    </source>
</evidence>
<protein>
    <recommendedName>
        <fullName evidence="9 10">Multifunctional fusion protein</fullName>
    </recommendedName>
    <domain>
        <recommendedName>
            <fullName evidence="9">Protein translocase subunit SecD</fullName>
        </recommendedName>
    </domain>
    <domain>
        <recommendedName>
            <fullName evidence="10">Protein-export membrane protein SecF</fullName>
        </recommendedName>
    </domain>
</protein>
<dbReference type="PANTHER" id="PTHR30081">
    <property type="entry name" value="PROTEIN-EXPORT MEMBRANE PROTEIN SEC"/>
    <property type="match status" value="1"/>
</dbReference>
<keyword evidence="6 9" id="KW-1133">Transmembrane helix</keyword>
<feature type="transmembrane region" description="Helical" evidence="9">
    <location>
        <begin position="1018"/>
        <end position="1041"/>
    </location>
</feature>
<feature type="transmembrane region" description="Helical" evidence="9">
    <location>
        <begin position="1070"/>
        <end position="1088"/>
    </location>
</feature>
<evidence type="ECO:0000256" key="7">
    <source>
        <dbReference type="ARBA" id="ARBA00023010"/>
    </source>
</evidence>
<dbReference type="GO" id="GO:0005886">
    <property type="term" value="C:plasma membrane"/>
    <property type="evidence" value="ECO:0007669"/>
    <property type="project" value="UniProtKB-SubCell"/>
</dbReference>
<dbReference type="NCBIfam" id="TIGR01129">
    <property type="entry name" value="secD"/>
    <property type="match status" value="1"/>
</dbReference>
<dbReference type="Gene3D" id="1.20.1640.10">
    <property type="entry name" value="Multidrug efflux transporter AcrB transmembrane domain"/>
    <property type="match status" value="2"/>
</dbReference>
<keyword evidence="9" id="KW-0997">Cell inner membrane</keyword>
<comment type="function">
    <text evidence="9">Part of the Sec protein translocase complex. Interacts with the SecYEG preprotein conducting channel. SecDF uses the proton motive force (PMF) to complete protein translocation after the ATP-dependent function of SecA.</text>
</comment>
<evidence type="ECO:0000313" key="13">
    <source>
        <dbReference type="EMBL" id="BAM04522.1"/>
    </source>
</evidence>
<feature type="transmembrane region" description="Helical" evidence="9">
    <location>
        <begin position="1094"/>
        <end position="1120"/>
    </location>
</feature>
<dbReference type="InterPro" id="IPR048634">
    <property type="entry name" value="SecD_SecF_C"/>
</dbReference>
<dbReference type="STRING" id="1142394.PSMK_23630"/>
<dbReference type="Pfam" id="PF07549">
    <property type="entry name" value="Sec_GG"/>
    <property type="match status" value="1"/>
</dbReference>
<dbReference type="GO" id="GO:0015450">
    <property type="term" value="F:protein-transporting ATPase activity"/>
    <property type="evidence" value="ECO:0007669"/>
    <property type="project" value="InterPro"/>
</dbReference>
<comment type="caution">
    <text evidence="9">Lacks conserved residue(s) required for the propagation of feature annotation.</text>
</comment>
<dbReference type="Pfam" id="PF22599">
    <property type="entry name" value="SecDF_P1_head"/>
    <property type="match status" value="1"/>
</dbReference>
<feature type="transmembrane region" description="Helical" evidence="9">
    <location>
        <begin position="669"/>
        <end position="690"/>
    </location>
</feature>
<dbReference type="HOGENOM" id="CLU_007894_3_0_0"/>
<comment type="similarity">
    <text evidence="9">Belongs to the SecD/SecF family. SecD subfamily.</text>
</comment>